<accession>A0ACC0JT34</accession>
<comment type="caution">
    <text evidence="1">The sequence shown here is derived from an EMBL/GenBank/DDBJ whole genome shotgun (WGS) entry which is preliminary data.</text>
</comment>
<dbReference type="EMBL" id="CM046126">
    <property type="protein sequence ID" value="KAI8427215.1"/>
    <property type="molecule type" value="Genomic_DNA"/>
</dbReference>
<evidence type="ECO:0000313" key="2">
    <source>
        <dbReference type="Proteomes" id="UP001064048"/>
    </source>
</evidence>
<reference evidence="1 2" key="1">
    <citation type="journal article" date="2022" name="Genome Biol. Evol.">
        <title>The Spruce Budworm Genome: Reconstructing the Evolutionary History of Antifreeze Proteins.</title>
        <authorList>
            <person name="Beliveau C."/>
            <person name="Gagne P."/>
            <person name="Picq S."/>
            <person name="Vernygora O."/>
            <person name="Keeling C.I."/>
            <person name="Pinkney K."/>
            <person name="Doucet D."/>
            <person name="Wen F."/>
            <person name="Johnston J.S."/>
            <person name="Maaroufi H."/>
            <person name="Boyle B."/>
            <person name="Laroche J."/>
            <person name="Dewar K."/>
            <person name="Juretic N."/>
            <person name="Blackburn G."/>
            <person name="Nisole A."/>
            <person name="Brunet B."/>
            <person name="Brandao M."/>
            <person name="Lumley L."/>
            <person name="Duan J."/>
            <person name="Quan G."/>
            <person name="Lucarotti C.J."/>
            <person name="Roe A.D."/>
            <person name="Sperling F.A.H."/>
            <person name="Levesque R.C."/>
            <person name="Cusson M."/>
        </authorList>
    </citation>
    <scope>NUCLEOTIDE SEQUENCE [LARGE SCALE GENOMIC DNA]</scope>
    <source>
        <strain evidence="1">Glfc:IPQL:Cfum</strain>
    </source>
</reference>
<evidence type="ECO:0000313" key="1">
    <source>
        <dbReference type="EMBL" id="KAI8427215.1"/>
    </source>
</evidence>
<name>A0ACC0JT34_CHOFU</name>
<gene>
    <name evidence="1" type="ORF">MSG28_014813</name>
</gene>
<sequence>MDSSERTKKFLEKVRAARGSGDAQKPPPRSNSSEELENRAPRQETTEPSYSPEQLKAVQSILQLKDYYEILAIKPIYKKGDKLSLDCYRPVALLSVVSKVFEKVMHTRIVAFLDRFKILKREQNGFQKGKSTTLAIFNLVYRIMVNVDKRIPCTTVFFDMSKAFDYVSHELLLFKCEKYGIRGKANDWLRSYLYGRSQQVEITRLSKELEQNVIKSESRYNRVGVPQGSILGPLLFLIYINDLPDKYGIRGKANDWLRSYLYGRSQQVEITRLSKELEQNVIKSESRYNRVGVPQGSILGPLLFLIYINDLPDVTSHTYTLFADDISVIIPKNDLVDDLRYNNEINNTIFKIVEWLKYNNLQINIKRELLHHAVSPSAFPSLCRPLTSRTAKVFVNRPVLLSTPKHQQCKHYCFTAGLASKMVVAIRADLAQGPTTCKI</sequence>
<protein>
    <submittedName>
        <fullName evidence="1">Uncharacterized protein</fullName>
    </submittedName>
</protein>
<dbReference type="Proteomes" id="UP001064048">
    <property type="component" value="Chromosome 26"/>
</dbReference>
<keyword evidence="2" id="KW-1185">Reference proteome</keyword>
<organism evidence="1 2">
    <name type="scientific">Choristoneura fumiferana</name>
    <name type="common">Spruce budworm moth</name>
    <name type="synonym">Archips fumiferana</name>
    <dbReference type="NCBI Taxonomy" id="7141"/>
    <lineage>
        <taxon>Eukaryota</taxon>
        <taxon>Metazoa</taxon>
        <taxon>Ecdysozoa</taxon>
        <taxon>Arthropoda</taxon>
        <taxon>Hexapoda</taxon>
        <taxon>Insecta</taxon>
        <taxon>Pterygota</taxon>
        <taxon>Neoptera</taxon>
        <taxon>Endopterygota</taxon>
        <taxon>Lepidoptera</taxon>
        <taxon>Glossata</taxon>
        <taxon>Ditrysia</taxon>
        <taxon>Tortricoidea</taxon>
        <taxon>Tortricidae</taxon>
        <taxon>Tortricinae</taxon>
        <taxon>Choristoneura</taxon>
    </lineage>
</organism>
<proteinExistence type="predicted"/>